<feature type="domain" description="Dienelactone hydrolase" evidence="2">
    <location>
        <begin position="68"/>
        <end position="249"/>
    </location>
</feature>
<reference evidence="3 4" key="1">
    <citation type="submission" date="2020-08" db="EMBL/GenBank/DDBJ databases">
        <title>The Agave Microbiome: Exploring the role of microbial communities in plant adaptations to desert environments.</title>
        <authorList>
            <person name="Partida-Martinez L.P."/>
        </authorList>
    </citation>
    <scope>NUCLEOTIDE SEQUENCE [LARGE SCALE GENOMIC DNA]</scope>
    <source>
        <strain evidence="3 4">AT3.2</strain>
    </source>
</reference>
<dbReference type="GO" id="GO:0008806">
    <property type="term" value="F:carboxymethylenebutenolidase activity"/>
    <property type="evidence" value="ECO:0007669"/>
    <property type="project" value="UniProtKB-EC"/>
</dbReference>
<dbReference type="PANTHER" id="PTHR46623">
    <property type="entry name" value="CARBOXYMETHYLENEBUTENOLIDASE-RELATED"/>
    <property type="match status" value="1"/>
</dbReference>
<evidence type="ECO:0000259" key="2">
    <source>
        <dbReference type="Pfam" id="PF01738"/>
    </source>
</evidence>
<dbReference type="InterPro" id="IPR029058">
    <property type="entry name" value="AB_hydrolase_fold"/>
</dbReference>
<feature type="transmembrane region" description="Helical" evidence="1">
    <location>
        <begin position="21"/>
        <end position="41"/>
    </location>
</feature>
<sequence length="278" mass="30791">MPFGQKRDQIVNPTRNFSMSLCRTFGFITIFFLAFSFRLAAASETNAENSMLSKNSERSVAVMHYSAPGKVRRPSVLLLHGYQCVEACAADFQRYGRALASKGIDAYVVNYYSASDVRAVAARQFKTIDYDVRFKEWTRLVREIARIVARQPRADGRVALIGFSQGGKLAIASAADNPDIAALAVFYARLPQSDELERAIRKLPPLLILHGADDKLVPLSDGNAAFLKAQTLGNQVEMVVYPKAGHGFDFAPTGKDPVDARRRVISFMQIQLGINREP</sequence>
<dbReference type="EMBL" id="JACHBX010000005">
    <property type="protein sequence ID" value="MBB6135959.1"/>
    <property type="molecule type" value="Genomic_DNA"/>
</dbReference>
<keyword evidence="4" id="KW-1185">Reference proteome</keyword>
<dbReference type="AlphaFoldDB" id="A0A7X0CGG0"/>
<gene>
    <name evidence="3" type="ORF">HD842_004136</name>
</gene>
<keyword evidence="1" id="KW-0472">Membrane</keyword>
<dbReference type="InterPro" id="IPR051049">
    <property type="entry name" value="Dienelactone_hydrolase-like"/>
</dbReference>
<organism evidence="3 4">
    <name type="scientific">Massilia aurea</name>
    <dbReference type="NCBI Taxonomy" id="373040"/>
    <lineage>
        <taxon>Bacteria</taxon>
        <taxon>Pseudomonadati</taxon>
        <taxon>Pseudomonadota</taxon>
        <taxon>Betaproteobacteria</taxon>
        <taxon>Burkholderiales</taxon>
        <taxon>Oxalobacteraceae</taxon>
        <taxon>Telluria group</taxon>
        <taxon>Massilia</taxon>
    </lineage>
</organism>
<evidence type="ECO:0000313" key="4">
    <source>
        <dbReference type="Proteomes" id="UP000540787"/>
    </source>
</evidence>
<dbReference type="SUPFAM" id="SSF53474">
    <property type="entry name" value="alpha/beta-Hydrolases"/>
    <property type="match status" value="1"/>
</dbReference>
<dbReference type="Pfam" id="PF01738">
    <property type="entry name" value="DLH"/>
    <property type="match status" value="1"/>
</dbReference>
<dbReference type="EC" id="3.1.1.45" evidence="3"/>
<evidence type="ECO:0000256" key="1">
    <source>
        <dbReference type="SAM" id="Phobius"/>
    </source>
</evidence>
<keyword evidence="1" id="KW-0812">Transmembrane</keyword>
<name>A0A7X0CGG0_9BURK</name>
<keyword evidence="1" id="KW-1133">Transmembrane helix</keyword>
<dbReference type="RefSeq" id="WP_183556813.1">
    <property type="nucleotide sequence ID" value="NZ_JACHBX010000005.1"/>
</dbReference>
<keyword evidence="3" id="KW-0378">Hydrolase</keyword>
<accession>A0A7X0CGG0</accession>
<comment type="caution">
    <text evidence="3">The sequence shown here is derived from an EMBL/GenBank/DDBJ whole genome shotgun (WGS) entry which is preliminary data.</text>
</comment>
<dbReference type="PANTHER" id="PTHR46623:SF6">
    <property type="entry name" value="ALPHA_BETA-HYDROLASES SUPERFAMILY PROTEIN"/>
    <property type="match status" value="1"/>
</dbReference>
<dbReference type="Proteomes" id="UP000540787">
    <property type="component" value="Unassembled WGS sequence"/>
</dbReference>
<dbReference type="InterPro" id="IPR002925">
    <property type="entry name" value="Dienelactn_hydro"/>
</dbReference>
<proteinExistence type="predicted"/>
<dbReference type="Gene3D" id="3.40.50.1820">
    <property type="entry name" value="alpha/beta hydrolase"/>
    <property type="match status" value="1"/>
</dbReference>
<evidence type="ECO:0000313" key="3">
    <source>
        <dbReference type="EMBL" id="MBB6135959.1"/>
    </source>
</evidence>
<protein>
    <submittedName>
        <fullName evidence="3">Carboxymethylenebutenolidase</fullName>
        <ecNumber evidence="3">3.1.1.45</ecNumber>
    </submittedName>
</protein>